<evidence type="ECO:0000313" key="1">
    <source>
        <dbReference type="EMBL" id="TKJ40184.1"/>
    </source>
</evidence>
<name>A0A532UYZ7_UNCT6</name>
<sequence length="181" mass="20343">MQLIGAEPIGYRSFQFLWYCADSRTARPLFSYAQNAFTLSVTETGVLEGTLFGQLSQSGTTPLDAEKWYLIQINTLMIGGWNPMAFPDPAYEYWLTMKVYLGGRLELSIVPDEPFGPSMQTTMPGVSSLVFFSGIENDGFDEIRHLDRELYESEIADYAAFLKNGRVYGKSKGELGEIGWE</sequence>
<gene>
    <name evidence="1" type="ORF">CEE36_09625</name>
</gene>
<proteinExistence type="predicted"/>
<evidence type="ECO:0000313" key="2">
    <source>
        <dbReference type="Proteomes" id="UP000317778"/>
    </source>
</evidence>
<organism evidence="1 2">
    <name type="scientific">candidate division TA06 bacterium B3_TA06</name>
    <dbReference type="NCBI Taxonomy" id="2012487"/>
    <lineage>
        <taxon>Bacteria</taxon>
        <taxon>Bacteria division TA06</taxon>
    </lineage>
</organism>
<reference evidence="1 2" key="1">
    <citation type="submission" date="2017-06" db="EMBL/GenBank/DDBJ databases">
        <title>Novel microbial phyla capable of carbon fixation and sulfur reduction in deep-sea sediments.</title>
        <authorList>
            <person name="Huang J."/>
            <person name="Baker B."/>
            <person name="Wang Y."/>
        </authorList>
    </citation>
    <scope>NUCLEOTIDE SEQUENCE [LARGE SCALE GENOMIC DNA]</scope>
    <source>
        <strain evidence="1">B3_TA06</strain>
    </source>
</reference>
<protein>
    <submittedName>
        <fullName evidence="1">Uncharacterized protein</fullName>
    </submittedName>
</protein>
<dbReference type="Proteomes" id="UP000317778">
    <property type="component" value="Unassembled WGS sequence"/>
</dbReference>
<dbReference type="AlphaFoldDB" id="A0A532UYZ7"/>
<comment type="caution">
    <text evidence="1">The sequence shown here is derived from an EMBL/GenBank/DDBJ whole genome shotgun (WGS) entry which is preliminary data.</text>
</comment>
<accession>A0A532UYZ7</accession>
<dbReference type="EMBL" id="NJBO01000019">
    <property type="protein sequence ID" value="TKJ40184.1"/>
    <property type="molecule type" value="Genomic_DNA"/>
</dbReference>